<name>A0A426WWG7_ENSVE</name>
<protein>
    <submittedName>
        <fullName evidence="1">Uncharacterized protein</fullName>
    </submittedName>
</protein>
<sequence>MLLPAGVTPAGCCSCRLLSPLTGWPWQQPAAPLRGGLGRSLVVGGQPYMGAGHGWSPLLAAFAIRMEKMKEVKRPPL</sequence>
<evidence type="ECO:0000313" key="1">
    <source>
        <dbReference type="EMBL" id="RRT31644.1"/>
    </source>
</evidence>
<dbReference type="EMBL" id="AMZH03037341">
    <property type="protein sequence ID" value="RRT31644.1"/>
    <property type="molecule type" value="Genomic_DNA"/>
</dbReference>
<reference evidence="1 2" key="1">
    <citation type="journal article" date="2014" name="Agronomy (Basel)">
        <title>A Draft Genome Sequence for Ensete ventricosum, the Drought-Tolerant Tree Against Hunger.</title>
        <authorList>
            <person name="Harrison J."/>
            <person name="Moore K.A."/>
            <person name="Paszkiewicz K."/>
            <person name="Jones T."/>
            <person name="Grant M."/>
            <person name="Ambacheew D."/>
            <person name="Muzemil S."/>
            <person name="Studholme D.J."/>
        </authorList>
    </citation>
    <scope>NUCLEOTIDE SEQUENCE [LARGE SCALE GENOMIC DNA]</scope>
</reference>
<accession>A0A426WWG7</accession>
<proteinExistence type="predicted"/>
<organism evidence="1 2">
    <name type="scientific">Ensete ventricosum</name>
    <name type="common">Abyssinian banana</name>
    <name type="synonym">Musa ensete</name>
    <dbReference type="NCBI Taxonomy" id="4639"/>
    <lineage>
        <taxon>Eukaryota</taxon>
        <taxon>Viridiplantae</taxon>
        <taxon>Streptophyta</taxon>
        <taxon>Embryophyta</taxon>
        <taxon>Tracheophyta</taxon>
        <taxon>Spermatophyta</taxon>
        <taxon>Magnoliopsida</taxon>
        <taxon>Liliopsida</taxon>
        <taxon>Zingiberales</taxon>
        <taxon>Musaceae</taxon>
        <taxon>Ensete</taxon>
    </lineage>
</organism>
<comment type="caution">
    <text evidence="1">The sequence shown here is derived from an EMBL/GenBank/DDBJ whole genome shotgun (WGS) entry which is preliminary data.</text>
</comment>
<dbReference type="Proteomes" id="UP000287651">
    <property type="component" value="Unassembled WGS sequence"/>
</dbReference>
<gene>
    <name evidence="1" type="ORF">B296_00052349</name>
</gene>
<evidence type="ECO:0000313" key="2">
    <source>
        <dbReference type="Proteomes" id="UP000287651"/>
    </source>
</evidence>
<dbReference type="AlphaFoldDB" id="A0A426WWG7"/>